<dbReference type="InterPro" id="IPR003599">
    <property type="entry name" value="Ig_sub"/>
</dbReference>
<dbReference type="FunFam" id="2.60.40.10:FF:000711">
    <property type="entry name" value="Nectin cell adhesion molecule 2"/>
    <property type="match status" value="1"/>
</dbReference>
<feature type="domain" description="Ig-like" evidence="9">
    <location>
        <begin position="159"/>
        <end position="253"/>
    </location>
</feature>
<dbReference type="CDD" id="cd20930">
    <property type="entry name" value="Ig3_Nectin-5_like"/>
    <property type="match status" value="1"/>
</dbReference>
<dbReference type="PANTHER" id="PTHR47387">
    <property type="entry name" value="NECTIN-2"/>
    <property type="match status" value="1"/>
</dbReference>
<evidence type="ECO:0000259" key="9">
    <source>
        <dbReference type="PROSITE" id="PS50835"/>
    </source>
</evidence>
<dbReference type="SMART" id="SM00409">
    <property type="entry name" value="IG"/>
    <property type="match status" value="3"/>
</dbReference>
<comment type="subcellular location">
    <subcellularLocation>
        <location evidence="1">Membrane</location>
        <topology evidence="1">Single-pass membrane protein</topology>
    </subcellularLocation>
</comment>
<dbReference type="Gene3D" id="2.60.40.10">
    <property type="entry name" value="Immunoglobulins"/>
    <property type="match status" value="3"/>
</dbReference>
<dbReference type="InterPro" id="IPR052659">
    <property type="entry name" value="Nectin/PVR"/>
</dbReference>
<dbReference type="InParanoid" id="A0A7J8C9L0"/>
<dbReference type="GO" id="GO:0005886">
    <property type="term" value="C:plasma membrane"/>
    <property type="evidence" value="ECO:0007669"/>
    <property type="project" value="TreeGrafter"/>
</dbReference>
<organism evidence="10 11">
    <name type="scientific">Molossus molossus</name>
    <name type="common">Pallas' mastiff bat</name>
    <name type="synonym">Vespertilio molossus</name>
    <dbReference type="NCBI Taxonomy" id="27622"/>
    <lineage>
        <taxon>Eukaryota</taxon>
        <taxon>Metazoa</taxon>
        <taxon>Chordata</taxon>
        <taxon>Craniata</taxon>
        <taxon>Vertebrata</taxon>
        <taxon>Euteleostomi</taxon>
        <taxon>Mammalia</taxon>
        <taxon>Eutheria</taxon>
        <taxon>Laurasiatheria</taxon>
        <taxon>Chiroptera</taxon>
        <taxon>Yangochiroptera</taxon>
        <taxon>Molossidae</taxon>
        <taxon>Molossus</taxon>
    </lineage>
</organism>
<dbReference type="GO" id="GO:0043296">
    <property type="term" value="C:apical junction complex"/>
    <property type="evidence" value="ECO:0007669"/>
    <property type="project" value="TreeGrafter"/>
</dbReference>
<reference evidence="10 11" key="1">
    <citation type="journal article" date="2020" name="Nature">
        <title>Six reference-quality genomes reveal evolution of bat adaptations.</title>
        <authorList>
            <person name="Jebb D."/>
            <person name="Huang Z."/>
            <person name="Pippel M."/>
            <person name="Hughes G.M."/>
            <person name="Lavrichenko K."/>
            <person name="Devanna P."/>
            <person name="Winkler S."/>
            <person name="Jermiin L.S."/>
            <person name="Skirmuntt E.C."/>
            <person name="Katzourakis A."/>
            <person name="Burkitt-Gray L."/>
            <person name="Ray D.A."/>
            <person name="Sullivan K.A.M."/>
            <person name="Roscito J.G."/>
            <person name="Kirilenko B.M."/>
            <person name="Davalos L.M."/>
            <person name="Corthals A.P."/>
            <person name="Power M.L."/>
            <person name="Jones G."/>
            <person name="Ransome R.D."/>
            <person name="Dechmann D.K.N."/>
            <person name="Locatelli A.G."/>
            <person name="Puechmaille S.J."/>
            <person name="Fedrigo O."/>
            <person name="Jarvis E.D."/>
            <person name="Hiller M."/>
            <person name="Vernes S.C."/>
            <person name="Myers E.W."/>
            <person name="Teeling E.C."/>
        </authorList>
    </citation>
    <scope>NUCLEOTIDE SEQUENCE [LARGE SCALE GENOMIC DNA]</scope>
    <source>
        <strain evidence="10">MMolMol1</strain>
        <tissue evidence="10">Muscle</tissue>
    </source>
</reference>
<comment type="caution">
    <text evidence="10">The sequence shown here is derived from an EMBL/GenBank/DDBJ whole genome shotgun (WGS) entry which is preliminary data.</text>
</comment>
<feature type="domain" description="Ig-like" evidence="9">
    <location>
        <begin position="258"/>
        <end position="343"/>
    </location>
</feature>
<evidence type="ECO:0000256" key="1">
    <source>
        <dbReference type="ARBA" id="ARBA00004167"/>
    </source>
</evidence>
<keyword evidence="5" id="KW-1015">Disulfide bond</keyword>
<keyword evidence="3 7" id="KW-1133">Transmembrane helix</keyword>
<dbReference type="GO" id="GO:0007156">
    <property type="term" value="P:homophilic cell adhesion via plasma membrane adhesion molecules"/>
    <property type="evidence" value="ECO:0007669"/>
    <property type="project" value="TreeGrafter"/>
</dbReference>
<dbReference type="GO" id="GO:0002860">
    <property type="term" value="P:positive regulation of natural killer cell mediated cytotoxicity directed against tumor cell target"/>
    <property type="evidence" value="ECO:0007669"/>
    <property type="project" value="TreeGrafter"/>
</dbReference>
<dbReference type="GO" id="GO:0005925">
    <property type="term" value="C:focal adhesion"/>
    <property type="evidence" value="ECO:0007669"/>
    <property type="project" value="TreeGrafter"/>
</dbReference>
<dbReference type="EMBL" id="JACASF010000021">
    <property type="protein sequence ID" value="KAF6407555.1"/>
    <property type="molecule type" value="Genomic_DNA"/>
</dbReference>
<proteinExistence type="predicted"/>
<dbReference type="InterPro" id="IPR007110">
    <property type="entry name" value="Ig-like_dom"/>
</dbReference>
<dbReference type="InterPro" id="IPR013162">
    <property type="entry name" value="CD80_C2-set"/>
</dbReference>
<evidence type="ECO:0000256" key="6">
    <source>
        <dbReference type="SAM" id="MobiDB-lite"/>
    </source>
</evidence>
<dbReference type="InterPro" id="IPR013106">
    <property type="entry name" value="Ig_V-set"/>
</dbReference>
<keyword evidence="2 7" id="KW-0812">Transmembrane</keyword>
<evidence type="ECO:0000313" key="10">
    <source>
        <dbReference type="EMBL" id="KAF6407555.1"/>
    </source>
</evidence>
<feature type="domain" description="Ig-like" evidence="9">
    <location>
        <begin position="17"/>
        <end position="151"/>
    </location>
</feature>
<evidence type="ECO:0000256" key="8">
    <source>
        <dbReference type="SAM" id="SignalP"/>
    </source>
</evidence>
<evidence type="ECO:0000256" key="2">
    <source>
        <dbReference type="ARBA" id="ARBA00022692"/>
    </source>
</evidence>
<dbReference type="Proteomes" id="UP000550707">
    <property type="component" value="Unassembled WGS sequence"/>
</dbReference>
<feature type="region of interest" description="Disordered" evidence="6">
    <location>
        <begin position="385"/>
        <end position="413"/>
    </location>
</feature>
<dbReference type="FunCoup" id="A0A7J8C9L0">
    <property type="interactions" value="473"/>
</dbReference>
<evidence type="ECO:0000256" key="4">
    <source>
        <dbReference type="ARBA" id="ARBA00023136"/>
    </source>
</evidence>
<dbReference type="Pfam" id="PF07686">
    <property type="entry name" value="V-set"/>
    <property type="match status" value="1"/>
</dbReference>
<sequence>MARAAALPLSRSSPTLPLLSLLLLLLLLRETGAQNGPVGMPPEVRGRLGDSVQLPCYLQSHGPKGNISQVTWQRLDPSGAIQSVAAFHPSHGLSFPSSQYGKERLSFVTLGQNPGAMRDATLALQGLRVEDEGNYSCEFATFPQGTSRGVTWLRIIAEPENHAETQEVTLGSDYVAVARCVSSRGRPPAKISWLSPLNGEAKETEVPDSPPGTVTVTSRYTLVPSSQADGVKITCKVEHEALEEPALLPVTLSVHYPPEVSISGYDDNWYLGRSETTLNCDVRSNPKPTSYTWSTTSGTLPASAKAQGPQLMIHSVDRLVNTTFICSVDNAVGRGRAEQVVLVRESPNTAGAGATGGIIGGIIAAIIATAVAATGILICRQQRKEQRLQGPEEEDDLEGPPSYKPPAPKTKLEEPEMPSQLFTLGASEHSPLKTPYFDAGVSRAEQVGAPDMPRYHELPTLEERSGPLLLGPTNLGPPILVPPGPPIVERVSLDLEDMDDDEEDYLDKINPIYDALSYSSPSDSYQGKGFVMSRAMYV</sequence>
<dbReference type="InterPro" id="IPR013783">
    <property type="entry name" value="Ig-like_fold"/>
</dbReference>
<accession>A0A7J8C9L0</accession>
<name>A0A7J8C9L0_MOLMO</name>
<evidence type="ECO:0000256" key="7">
    <source>
        <dbReference type="SAM" id="Phobius"/>
    </source>
</evidence>
<dbReference type="SUPFAM" id="SSF48726">
    <property type="entry name" value="Immunoglobulin"/>
    <property type="match status" value="3"/>
</dbReference>
<dbReference type="GO" id="GO:0002891">
    <property type="term" value="P:positive regulation of immunoglobulin mediated immune response"/>
    <property type="evidence" value="ECO:0007669"/>
    <property type="project" value="TreeGrafter"/>
</dbReference>
<evidence type="ECO:0000313" key="11">
    <source>
        <dbReference type="Proteomes" id="UP000550707"/>
    </source>
</evidence>
<dbReference type="PANTHER" id="PTHR47387:SF1">
    <property type="entry name" value="NECTIN-2"/>
    <property type="match status" value="1"/>
</dbReference>
<dbReference type="AlphaFoldDB" id="A0A7J8C9L0"/>
<keyword evidence="11" id="KW-1185">Reference proteome</keyword>
<evidence type="ECO:0000256" key="5">
    <source>
        <dbReference type="ARBA" id="ARBA00023157"/>
    </source>
</evidence>
<dbReference type="FunFam" id="2.60.40.10:FF:000619">
    <property type="entry name" value="Nectin cell adhesion molecule 2"/>
    <property type="match status" value="1"/>
</dbReference>
<keyword evidence="8" id="KW-0732">Signal</keyword>
<dbReference type="GO" id="GO:0033005">
    <property type="term" value="P:positive regulation of mast cell activation"/>
    <property type="evidence" value="ECO:0007669"/>
    <property type="project" value="TreeGrafter"/>
</dbReference>
<protein>
    <submittedName>
        <fullName evidence="10">Nectin cell adhesion molecule 2</fullName>
    </submittedName>
</protein>
<feature type="transmembrane region" description="Helical" evidence="7">
    <location>
        <begin position="358"/>
        <end position="379"/>
    </location>
</feature>
<gene>
    <name evidence="10" type="ORF">HJG59_012956</name>
</gene>
<dbReference type="PROSITE" id="PS50835">
    <property type="entry name" value="IG_LIKE"/>
    <property type="match status" value="3"/>
</dbReference>
<feature type="chain" id="PRO_5029482545" evidence="8">
    <location>
        <begin position="34"/>
        <end position="538"/>
    </location>
</feature>
<dbReference type="GO" id="GO:0046814">
    <property type="term" value="P:coreceptor-mediated virion attachment to host cell"/>
    <property type="evidence" value="ECO:0007669"/>
    <property type="project" value="TreeGrafter"/>
</dbReference>
<dbReference type="SMART" id="SM00406">
    <property type="entry name" value="IGv"/>
    <property type="match status" value="1"/>
</dbReference>
<dbReference type="InterPro" id="IPR036179">
    <property type="entry name" value="Ig-like_dom_sf"/>
</dbReference>
<keyword evidence="4 7" id="KW-0472">Membrane</keyword>
<feature type="signal peptide" evidence="8">
    <location>
        <begin position="1"/>
        <end position="33"/>
    </location>
</feature>
<dbReference type="GO" id="GO:0050862">
    <property type="term" value="P:positive regulation of T cell receptor signaling pathway"/>
    <property type="evidence" value="ECO:0007669"/>
    <property type="project" value="TreeGrafter"/>
</dbReference>
<dbReference type="Pfam" id="PF08205">
    <property type="entry name" value="C2-set_2"/>
    <property type="match status" value="1"/>
</dbReference>
<dbReference type="OrthoDB" id="6413693at2759"/>
<dbReference type="CDD" id="cd07703">
    <property type="entry name" value="IgC1_2_Nectin-2_Necl-5_like"/>
    <property type="match status" value="1"/>
</dbReference>
<dbReference type="GO" id="GO:0050839">
    <property type="term" value="F:cell adhesion molecule binding"/>
    <property type="evidence" value="ECO:0007669"/>
    <property type="project" value="TreeGrafter"/>
</dbReference>
<evidence type="ECO:0000256" key="3">
    <source>
        <dbReference type="ARBA" id="ARBA00022989"/>
    </source>
</evidence>
<dbReference type="GO" id="GO:0001675">
    <property type="term" value="P:acrosome assembly"/>
    <property type="evidence" value="ECO:0007669"/>
    <property type="project" value="TreeGrafter"/>
</dbReference>